<dbReference type="Pfam" id="PF10547">
    <property type="entry name" value="P22_AR_N"/>
    <property type="match status" value="1"/>
</dbReference>
<dbReference type="EMBL" id="JAOCDH010000011">
    <property type="protein sequence ID" value="MDH0702021.1"/>
    <property type="molecule type" value="Genomic_DNA"/>
</dbReference>
<dbReference type="Proteomes" id="UP001161137">
    <property type="component" value="Unassembled WGS sequence"/>
</dbReference>
<name>A0AA42IRS0_9GAMM</name>
<dbReference type="PRINTS" id="PR01994">
    <property type="entry name" value="ANTIREPRESSR"/>
</dbReference>
<gene>
    <name evidence="2" type="ORF">N5D41_11030</name>
</gene>
<dbReference type="InterPro" id="IPR018875">
    <property type="entry name" value="Antirepressor_Ant_N"/>
</dbReference>
<proteinExistence type="predicted"/>
<protein>
    <submittedName>
        <fullName evidence="2">Phage antirepressor N-terminal domain-containing protein</fullName>
    </submittedName>
</protein>
<feature type="domain" description="Antirepressor protein ant N-terminal" evidence="1">
    <location>
        <begin position="6"/>
        <end position="101"/>
    </location>
</feature>
<dbReference type="RefSeq" id="WP_196459988.1">
    <property type="nucleotide sequence ID" value="NZ_JACFYY010000012.1"/>
</dbReference>
<evidence type="ECO:0000259" key="1">
    <source>
        <dbReference type="Pfam" id="PF10547"/>
    </source>
</evidence>
<evidence type="ECO:0000313" key="3">
    <source>
        <dbReference type="Proteomes" id="UP001161137"/>
    </source>
</evidence>
<sequence length="241" mass="27040">MSATKIKIQDLSIPCLISSDNGRYWPIRPICEAMGLNWHAQAAKLQPPRYTPTEHDVALPGEPLLKRMLCLPQSEFEFWLKSLSSRKVSPSARMRLDQLRAHFFGEPMSMAAPTLPTATAAPAVLKRILNWRAQQAEPANRKAMIKDLADQFNAKNGFQIAETQEHQLRGAVASLSTIIYQHDRARAPSQMPVSQRVDAIIKSIVDARPQRLHLQDSDFAALLCSIELEGQHHSNAQHEQP</sequence>
<comment type="caution">
    <text evidence="2">The sequence shown here is derived from an EMBL/GenBank/DDBJ whole genome shotgun (WGS) entry which is preliminary data.</text>
</comment>
<reference evidence="2" key="1">
    <citation type="submission" date="2022-09" db="EMBL/GenBank/DDBJ databases">
        <title>Intensive care unit water sources are persistently colonized with multi-drug resistant bacteria and are the site of extensive horizontal gene transfer of antibiotic resistance genes.</title>
        <authorList>
            <person name="Diorio-Toth L."/>
        </authorList>
    </citation>
    <scope>NUCLEOTIDE SEQUENCE</scope>
    <source>
        <strain evidence="2">GD03863</strain>
    </source>
</reference>
<dbReference type="AlphaFoldDB" id="A0AA42IRS0"/>
<organism evidence="2 3">
    <name type="scientific">Ectopseudomonas toyotomiensis</name>
    <dbReference type="NCBI Taxonomy" id="554344"/>
    <lineage>
        <taxon>Bacteria</taxon>
        <taxon>Pseudomonadati</taxon>
        <taxon>Pseudomonadota</taxon>
        <taxon>Gammaproteobacteria</taxon>
        <taxon>Pseudomonadales</taxon>
        <taxon>Pseudomonadaceae</taxon>
        <taxon>Ectopseudomonas</taxon>
    </lineage>
</organism>
<accession>A0AA42IRS0</accession>
<evidence type="ECO:0000313" key="2">
    <source>
        <dbReference type="EMBL" id="MDH0702021.1"/>
    </source>
</evidence>